<dbReference type="EMBL" id="LSNE01000018">
    <property type="protein sequence ID" value="KXI26980.1"/>
    <property type="molecule type" value="Genomic_DNA"/>
</dbReference>
<sequence length="222" mass="25738">MPKYQNEQLLGWWLDGQLNVQQREEFEQRCLDDEAFAQQVASANMFSLHAQHYVEQEVPRWDRASTFSAPEKAKWWQWQGLSGLSIALSVVAMVMVLSGLQIKVDDGSLTVSFAAKQSHQDIERLVNDKLQDFQHSQQQTQQLALTNFTQTMQQQQLDASSQLTQYLLSSSRKERREDFAELIKFINEQRSDDQLFYARQINQLQQDIYTDPAQSGLNSSKE</sequence>
<dbReference type="STRING" id="1799789.AX660_02480"/>
<keyword evidence="2" id="KW-1185">Reference proteome</keyword>
<evidence type="ECO:0000313" key="1">
    <source>
        <dbReference type="EMBL" id="KXI26980.1"/>
    </source>
</evidence>
<evidence type="ECO:0000313" key="2">
    <source>
        <dbReference type="Proteomes" id="UP000070299"/>
    </source>
</evidence>
<organism evidence="1 2">
    <name type="scientific">Paraglaciecola hydrolytica</name>
    <dbReference type="NCBI Taxonomy" id="1799789"/>
    <lineage>
        <taxon>Bacteria</taxon>
        <taxon>Pseudomonadati</taxon>
        <taxon>Pseudomonadota</taxon>
        <taxon>Gammaproteobacteria</taxon>
        <taxon>Alteromonadales</taxon>
        <taxon>Alteromonadaceae</taxon>
        <taxon>Paraglaciecola</taxon>
    </lineage>
</organism>
<name>A0A148KL23_9ALTE</name>
<gene>
    <name evidence="1" type="ORF">AX660_02480</name>
</gene>
<protein>
    <submittedName>
        <fullName evidence="1">Uncharacterized protein</fullName>
    </submittedName>
</protein>
<dbReference type="OrthoDB" id="5765975at2"/>
<reference evidence="2" key="1">
    <citation type="submission" date="2016-02" db="EMBL/GenBank/DDBJ databases">
        <authorList>
            <person name="Schultz-Johansen M."/>
            <person name="Glaring M.A."/>
            <person name="Bech P.K."/>
            <person name="Stougaard P."/>
        </authorList>
    </citation>
    <scope>NUCLEOTIDE SEQUENCE [LARGE SCALE GENOMIC DNA]</scope>
    <source>
        <strain evidence="2">S66</strain>
    </source>
</reference>
<dbReference type="Proteomes" id="UP000070299">
    <property type="component" value="Unassembled WGS sequence"/>
</dbReference>
<comment type="caution">
    <text evidence="1">The sequence shown here is derived from an EMBL/GenBank/DDBJ whole genome shotgun (WGS) entry which is preliminary data.</text>
</comment>
<proteinExistence type="predicted"/>
<dbReference type="AlphaFoldDB" id="A0A148KL23"/>
<accession>A0A148KL23</accession>
<dbReference type="RefSeq" id="WP_068381925.1">
    <property type="nucleotide sequence ID" value="NZ_LSNE01000018.1"/>
</dbReference>